<sequence>MVLQGQSTAHPRHVDRKALYTDLEARIRYLQGFIGFSTDDVAALHVGSKYIKALAPTLVDRVYSKLLEADITAKVFRTRSTASEEPVDSYPTFESSQIQRRRMFLRWYMTKLCSDPTKIEFWKYLNQVGRMHDGKDRMLSFNVEYIHIGACLGFVQDVVIEAVMGLDVVSFPFRLALVRALGKVIWIQNDLFARWRVRDGEEFGEEIEAAHHDTDQATARSTTPTPTPKDKHDDSSSIKTTWSAQTEPASLFSSAHSVEAASARTTIPGAQNSASQTSVCPFAMEFKQTFETKVWSGRDS</sequence>
<dbReference type="PANTHER" id="PTHR42071:SF1">
    <property type="entry name" value="GLOBIN-SENSOR DOMAIN-CONTAINING PROTEIN"/>
    <property type="match status" value="1"/>
</dbReference>
<dbReference type="VEuPathDB" id="FungiDB:BO71DRAFT_393810"/>
<dbReference type="Gene3D" id="1.10.490.10">
    <property type="entry name" value="Globins"/>
    <property type="match status" value="1"/>
</dbReference>
<dbReference type="InterPro" id="IPR012292">
    <property type="entry name" value="Globin/Proto"/>
</dbReference>
<proteinExistence type="predicted"/>
<feature type="region of interest" description="Disordered" evidence="1">
    <location>
        <begin position="209"/>
        <end position="240"/>
    </location>
</feature>
<evidence type="ECO:0000313" key="4">
    <source>
        <dbReference type="Proteomes" id="UP000247810"/>
    </source>
</evidence>
<keyword evidence="4" id="KW-1185">Reference proteome</keyword>
<dbReference type="Pfam" id="PF11563">
    <property type="entry name" value="Protoglobin"/>
    <property type="match status" value="1"/>
</dbReference>
<dbReference type="EMBL" id="KZ825798">
    <property type="protein sequence ID" value="PYH99842.1"/>
    <property type="molecule type" value="Genomic_DNA"/>
</dbReference>
<dbReference type="GO" id="GO:0019825">
    <property type="term" value="F:oxygen binding"/>
    <property type="evidence" value="ECO:0007669"/>
    <property type="project" value="InterPro"/>
</dbReference>
<feature type="domain" description="Globin-sensor" evidence="2">
    <location>
        <begin position="24"/>
        <end position="202"/>
    </location>
</feature>
<dbReference type="InterPro" id="IPR044398">
    <property type="entry name" value="Globin-sensor_dom"/>
</dbReference>
<accession>A0A319F4C1</accession>
<evidence type="ECO:0000313" key="3">
    <source>
        <dbReference type="EMBL" id="PYH99842.1"/>
    </source>
</evidence>
<gene>
    <name evidence="3" type="ORF">BO71DRAFT_393810</name>
</gene>
<evidence type="ECO:0000259" key="2">
    <source>
        <dbReference type="Pfam" id="PF11563"/>
    </source>
</evidence>
<dbReference type="PANTHER" id="PTHR42071">
    <property type="entry name" value="PROTOGLOBIN DOMAIN-CONTAINING PROTEIN"/>
    <property type="match status" value="1"/>
</dbReference>
<dbReference type="AlphaFoldDB" id="A0A319F4C1"/>
<organism evidence="3 4">
    <name type="scientific">Aspergillus ellipticus CBS 707.79</name>
    <dbReference type="NCBI Taxonomy" id="1448320"/>
    <lineage>
        <taxon>Eukaryota</taxon>
        <taxon>Fungi</taxon>
        <taxon>Dikarya</taxon>
        <taxon>Ascomycota</taxon>
        <taxon>Pezizomycotina</taxon>
        <taxon>Eurotiomycetes</taxon>
        <taxon>Eurotiomycetidae</taxon>
        <taxon>Eurotiales</taxon>
        <taxon>Aspergillaceae</taxon>
        <taxon>Aspergillus</taxon>
        <taxon>Aspergillus subgen. Circumdati</taxon>
    </lineage>
</organism>
<protein>
    <recommendedName>
        <fullName evidence="2">Globin-sensor domain-containing protein</fullName>
    </recommendedName>
</protein>
<evidence type="ECO:0000256" key="1">
    <source>
        <dbReference type="SAM" id="MobiDB-lite"/>
    </source>
</evidence>
<dbReference type="Proteomes" id="UP000247810">
    <property type="component" value="Unassembled WGS sequence"/>
</dbReference>
<dbReference type="OrthoDB" id="10027058at2759"/>
<name>A0A319F4C1_9EURO</name>
<reference evidence="3 4" key="1">
    <citation type="submission" date="2018-02" db="EMBL/GenBank/DDBJ databases">
        <title>The genomes of Aspergillus section Nigri reveals drivers in fungal speciation.</title>
        <authorList>
            <consortium name="DOE Joint Genome Institute"/>
            <person name="Vesth T.C."/>
            <person name="Nybo J."/>
            <person name="Theobald S."/>
            <person name="Brandl J."/>
            <person name="Frisvad J.C."/>
            <person name="Nielsen K.F."/>
            <person name="Lyhne E.K."/>
            <person name="Kogle M.E."/>
            <person name="Kuo A."/>
            <person name="Riley R."/>
            <person name="Clum A."/>
            <person name="Nolan M."/>
            <person name="Lipzen A."/>
            <person name="Salamov A."/>
            <person name="Henrissat B."/>
            <person name="Wiebenga A."/>
            <person name="De vries R.P."/>
            <person name="Grigoriev I.V."/>
            <person name="Mortensen U.H."/>
            <person name="Andersen M.R."/>
            <person name="Baker S.E."/>
        </authorList>
    </citation>
    <scope>NUCLEOTIDE SEQUENCE [LARGE SCALE GENOMIC DNA]</scope>
    <source>
        <strain evidence="3 4">CBS 707.79</strain>
    </source>
</reference>
<dbReference type="GO" id="GO:0020037">
    <property type="term" value="F:heme binding"/>
    <property type="evidence" value="ECO:0007669"/>
    <property type="project" value="InterPro"/>
</dbReference>